<evidence type="ECO:0000313" key="1">
    <source>
        <dbReference type="EMBL" id="PXX59248.1"/>
    </source>
</evidence>
<protein>
    <submittedName>
        <fullName evidence="1">Uncharacterized protein</fullName>
    </submittedName>
</protein>
<reference evidence="1 2" key="1">
    <citation type="submission" date="2018-05" db="EMBL/GenBank/DDBJ databases">
        <title>Genomic Encyclopedia of Type Strains, Phase IV (KMG-IV): sequencing the most valuable type-strain genomes for metagenomic binning, comparative biology and taxonomic classification.</title>
        <authorList>
            <person name="Goeker M."/>
        </authorList>
    </citation>
    <scope>NUCLEOTIDE SEQUENCE [LARGE SCALE GENOMIC DNA]</scope>
    <source>
        <strain evidence="1 2">DSM 44704</strain>
    </source>
</reference>
<dbReference type="AlphaFoldDB" id="A0A318JYS5"/>
<dbReference type="EMBL" id="QJKF01000012">
    <property type="protein sequence ID" value="PXX59248.1"/>
    <property type="molecule type" value="Genomic_DNA"/>
</dbReference>
<name>A0A318JYS5_9NOCA</name>
<comment type="caution">
    <text evidence="1">The sequence shown here is derived from an EMBL/GenBank/DDBJ whole genome shotgun (WGS) entry which is preliminary data.</text>
</comment>
<gene>
    <name evidence="1" type="ORF">DFR70_112165</name>
</gene>
<accession>A0A318JYS5</accession>
<evidence type="ECO:0000313" key="2">
    <source>
        <dbReference type="Proteomes" id="UP000247569"/>
    </source>
</evidence>
<proteinExistence type="predicted"/>
<sequence>MVPVSSWVGCRLVVPVPSCAGRRLAGAGVQLGGVQAGGAGAQLCGAHAGGSSVQLCGAHAGGAGVPLCGVHAGGATVPLCGGARRWCWSSVVRGARWWCRCPAVWGRRLVMPELRYAGQMPVVSVPSCVGAQAGDAGAPLCGADAGGVGAQLCGVQGGGAGVPLCGAHAGGAGVRPCGCTLVVPVSRCAGRVGTGFGTVGVGDLNGYPESVPATTVDRHPGSTSTRPWGRCSAVRGAHWWCRCPAMWGAGWWGAETQLCGSHTGVAGIEQSRMVVVEDRIATIRLCSRGRAPCWLRQRLSALDREGQLAPRHCPGWWVMGTKGFVEWGMVAAEAEGDRIRFISAYFRRIAACGGVVLARGPLSRETRSHDQ</sequence>
<organism evidence="1 2">
    <name type="scientific">Nocardia tenerifensis</name>
    <dbReference type="NCBI Taxonomy" id="228006"/>
    <lineage>
        <taxon>Bacteria</taxon>
        <taxon>Bacillati</taxon>
        <taxon>Actinomycetota</taxon>
        <taxon>Actinomycetes</taxon>
        <taxon>Mycobacteriales</taxon>
        <taxon>Nocardiaceae</taxon>
        <taxon>Nocardia</taxon>
    </lineage>
</organism>
<keyword evidence="2" id="KW-1185">Reference proteome</keyword>
<dbReference type="Proteomes" id="UP000247569">
    <property type="component" value="Unassembled WGS sequence"/>
</dbReference>